<dbReference type="EMBL" id="BBLT01000008">
    <property type="protein sequence ID" value="GAL86603.1"/>
    <property type="molecule type" value="Genomic_DNA"/>
</dbReference>
<dbReference type="Proteomes" id="UP000030185">
    <property type="component" value="Unassembled WGS sequence"/>
</dbReference>
<organism evidence="2 3">
    <name type="scientific">Sporocytophaga myxococcoides</name>
    <dbReference type="NCBI Taxonomy" id="153721"/>
    <lineage>
        <taxon>Bacteria</taxon>
        <taxon>Pseudomonadati</taxon>
        <taxon>Bacteroidota</taxon>
        <taxon>Cytophagia</taxon>
        <taxon>Cytophagales</taxon>
        <taxon>Cytophagaceae</taxon>
        <taxon>Sporocytophaga</taxon>
    </lineage>
</organism>
<keyword evidence="3" id="KW-1185">Reference proteome</keyword>
<feature type="region of interest" description="Disordered" evidence="1">
    <location>
        <begin position="91"/>
        <end position="119"/>
    </location>
</feature>
<dbReference type="RefSeq" id="WP_045466746.1">
    <property type="nucleotide sequence ID" value="NZ_BBLT01000008.1"/>
</dbReference>
<evidence type="ECO:0008006" key="4">
    <source>
        <dbReference type="Google" id="ProtNLM"/>
    </source>
</evidence>
<dbReference type="STRING" id="153721.MYP_3833"/>
<sequence length="119" mass="13023">MALELTGKVVKILPEQTGSGKNGNWVKQEFVIETTNEQYPKKVCCSAWGDKAGIVKNLKSGDEVKVGINIESREYNERWYTDVRAWKIDTIGGGQSSDEPSGGYAFGADSGESTDDLPF</sequence>
<dbReference type="Gene3D" id="2.40.50.140">
    <property type="entry name" value="Nucleic acid-binding proteins"/>
    <property type="match status" value="1"/>
</dbReference>
<gene>
    <name evidence="2" type="ORF">MYP_3833</name>
</gene>
<reference evidence="2 3" key="1">
    <citation type="submission" date="2014-09" db="EMBL/GenBank/DDBJ databases">
        <title>Sporocytophaga myxococcoides PG-01 genome sequencing.</title>
        <authorList>
            <person name="Liu L."/>
            <person name="Gao P.J."/>
            <person name="Chen G.J."/>
            <person name="Wang L.S."/>
        </authorList>
    </citation>
    <scope>NUCLEOTIDE SEQUENCE [LARGE SCALE GENOMIC DNA]</scope>
    <source>
        <strain evidence="2 3">PG-01</strain>
    </source>
</reference>
<dbReference type="AlphaFoldDB" id="A0A098LK81"/>
<protein>
    <recommendedName>
        <fullName evidence="4">DUF3127 domain-containing protein</fullName>
    </recommendedName>
</protein>
<proteinExistence type="predicted"/>
<accession>A0A098LK81</accession>
<name>A0A098LK81_9BACT</name>
<evidence type="ECO:0000313" key="3">
    <source>
        <dbReference type="Proteomes" id="UP000030185"/>
    </source>
</evidence>
<comment type="caution">
    <text evidence="2">The sequence shown here is derived from an EMBL/GenBank/DDBJ whole genome shotgun (WGS) entry which is preliminary data.</text>
</comment>
<evidence type="ECO:0000256" key="1">
    <source>
        <dbReference type="SAM" id="MobiDB-lite"/>
    </source>
</evidence>
<dbReference type="OrthoDB" id="598142at2"/>
<dbReference type="InterPro" id="IPR021474">
    <property type="entry name" value="DUF3127"/>
</dbReference>
<dbReference type="Pfam" id="PF11325">
    <property type="entry name" value="DUF3127"/>
    <property type="match status" value="1"/>
</dbReference>
<evidence type="ECO:0000313" key="2">
    <source>
        <dbReference type="EMBL" id="GAL86603.1"/>
    </source>
</evidence>
<dbReference type="InterPro" id="IPR012340">
    <property type="entry name" value="NA-bd_OB-fold"/>
</dbReference>
<dbReference type="eggNOG" id="COG0629">
    <property type="taxonomic scope" value="Bacteria"/>
</dbReference>